<sequence>MALNLLAEMALFGRHIFLGRGIGVRIRCNMAPHSPKFPASSSEIGNNDGLRSRGLLQWSEWPERSSNVPPSCLNLS</sequence>
<keyword evidence="2" id="KW-1185">Reference proteome</keyword>
<comment type="caution">
    <text evidence="1">The sequence shown here is derived from an EMBL/GenBank/DDBJ whole genome shotgun (WGS) entry which is preliminary data.</text>
</comment>
<protein>
    <submittedName>
        <fullName evidence="1">Uncharacterized protein</fullName>
    </submittedName>
</protein>
<name>A0AAV7E1B7_ARIFI</name>
<evidence type="ECO:0000313" key="2">
    <source>
        <dbReference type="Proteomes" id="UP000825729"/>
    </source>
</evidence>
<dbReference type="EMBL" id="JAINDJ010000007">
    <property type="protein sequence ID" value="KAG9442567.1"/>
    <property type="molecule type" value="Genomic_DNA"/>
</dbReference>
<evidence type="ECO:0000313" key="1">
    <source>
        <dbReference type="EMBL" id="KAG9442567.1"/>
    </source>
</evidence>
<organism evidence="1 2">
    <name type="scientific">Aristolochia fimbriata</name>
    <name type="common">White veined hardy Dutchman's pipe vine</name>
    <dbReference type="NCBI Taxonomy" id="158543"/>
    <lineage>
        <taxon>Eukaryota</taxon>
        <taxon>Viridiplantae</taxon>
        <taxon>Streptophyta</taxon>
        <taxon>Embryophyta</taxon>
        <taxon>Tracheophyta</taxon>
        <taxon>Spermatophyta</taxon>
        <taxon>Magnoliopsida</taxon>
        <taxon>Magnoliidae</taxon>
        <taxon>Piperales</taxon>
        <taxon>Aristolochiaceae</taxon>
        <taxon>Aristolochia</taxon>
    </lineage>
</organism>
<dbReference type="Proteomes" id="UP000825729">
    <property type="component" value="Unassembled WGS sequence"/>
</dbReference>
<dbReference type="AlphaFoldDB" id="A0AAV7E1B7"/>
<accession>A0AAV7E1B7</accession>
<reference evidence="1 2" key="1">
    <citation type="submission" date="2021-07" db="EMBL/GenBank/DDBJ databases">
        <title>The Aristolochia fimbriata genome: insights into angiosperm evolution, floral development and chemical biosynthesis.</title>
        <authorList>
            <person name="Jiao Y."/>
        </authorList>
    </citation>
    <scope>NUCLEOTIDE SEQUENCE [LARGE SCALE GENOMIC DNA]</scope>
    <source>
        <strain evidence="1">IBCAS-2021</strain>
        <tissue evidence="1">Leaf</tissue>
    </source>
</reference>
<gene>
    <name evidence="1" type="ORF">H6P81_018421</name>
</gene>
<proteinExistence type="predicted"/>